<dbReference type="PROSITE" id="PS50977">
    <property type="entry name" value="HTH_TETR_2"/>
    <property type="match status" value="1"/>
</dbReference>
<reference evidence="4 5" key="1">
    <citation type="submission" date="2018-11" db="EMBL/GenBank/DDBJ databases">
        <title>Genome sequencing and analysis.</title>
        <authorList>
            <person name="Huang Y.-T."/>
        </authorList>
    </citation>
    <scope>NUCLEOTIDE SEQUENCE [LARGE SCALE GENOMIC DNA]</scope>
    <source>
        <strain evidence="4 5">SHIN</strain>
    </source>
</reference>
<evidence type="ECO:0000256" key="2">
    <source>
        <dbReference type="PROSITE-ProRule" id="PRU00335"/>
    </source>
</evidence>
<dbReference type="SUPFAM" id="SSF46689">
    <property type="entry name" value="Homeodomain-like"/>
    <property type="match status" value="1"/>
</dbReference>
<dbReference type="Gene3D" id="1.10.357.10">
    <property type="entry name" value="Tetracycline Repressor, domain 2"/>
    <property type="match status" value="1"/>
</dbReference>
<dbReference type="GO" id="GO:0003677">
    <property type="term" value="F:DNA binding"/>
    <property type="evidence" value="ECO:0007669"/>
    <property type="project" value="UniProtKB-UniRule"/>
</dbReference>
<name>A0A7Y3T1C5_9HYPH</name>
<dbReference type="InterPro" id="IPR001647">
    <property type="entry name" value="HTH_TetR"/>
</dbReference>
<comment type="caution">
    <text evidence="4">The sequence shown here is derived from an EMBL/GenBank/DDBJ whole genome shotgun (WGS) entry which is preliminary data.</text>
</comment>
<dbReference type="EMBL" id="PKQI01000001">
    <property type="protein sequence ID" value="NNV19095.1"/>
    <property type="molecule type" value="Genomic_DNA"/>
</dbReference>
<protein>
    <submittedName>
        <fullName evidence="4">TetR/AcrR family transcriptional regulator</fullName>
    </submittedName>
</protein>
<keyword evidence="1 2" id="KW-0238">DNA-binding</keyword>
<sequence>MGRRRKITANDILDAVERVVLSFGAAGISIDAVAKEAGVSKSRVLYDHRSKSTLLEALVDRHLNAEKVRIRKAVAECGDTPHPELFGRIAVAEPTLSDADRAVAMAISVAMINEKRLQSKVSAWSDEEEKLIGNTDRPMAATIAHLALLGFYWKELSDAHVADPGERRLILDGIRAIFTSFPESDHPRTVSADTESKQKVSL</sequence>
<dbReference type="InterPro" id="IPR041479">
    <property type="entry name" value="TetR_CgmR_C"/>
</dbReference>
<evidence type="ECO:0000256" key="1">
    <source>
        <dbReference type="ARBA" id="ARBA00023125"/>
    </source>
</evidence>
<dbReference type="Proteomes" id="UP000526233">
    <property type="component" value="Unassembled WGS sequence"/>
</dbReference>
<dbReference type="Pfam" id="PF17937">
    <property type="entry name" value="TetR_C_28"/>
    <property type="match status" value="1"/>
</dbReference>
<evidence type="ECO:0000313" key="4">
    <source>
        <dbReference type="EMBL" id="NNV19095.1"/>
    </source>
</evidence>
<gene>
    <name evidence="4" type="ORF">EHE22_01460</name>
</gene>
<proteinExistence type="predicted"/>
<feature type="domain" description="HTH tetR-type" evidence="3">
    <location>
        <begin position="6"/>
        <end position="66"/>
    </location>
</feature>
<feature type="DNA-binding region" description="H-T-H motif" evidence="2">
    <location>
        <begin position="29"/>
        <end position="48"/>
    </location>
</feature>
<organism evidence="4 5">
    <name type="scientific">Brucella pseudogrignonensis</name>
    <dbReference type="NCBI Taxonomy" id="419475"/>
    <lineage>
        <taxon>Bacteria</taxon>
        <taxon>Pseudomonadati</taxon>
        <taxon>Pseudomonadota</taxon>
        <taxon>Alphaproteobacteria</taxon>
        <taxon>Hyphomicrobiales</taxon>
        <taxon>Brucellaceae</taxon>
        <taxon>Brucella/Ochrobactrum group</taxon>
        <taxon>Brucella</taxon>
    </lineage>
</organism>
<accession>A0A7Y3T1C5</accession>
<dbReference type="Pfam" id="PF00440">
    <property type="entry name" value="TetR_N"/>
    <property type="match status" value="1"/>
</dbReference>
<evidence type="ECO:0000259" key="3">
    <source>
        <dbReference type="PROSITE" id="PS50977"/>
    </source>
</evidence>
<dbReference type="InterPro" id="IPR009057">
    <property type="entry name" value="Homeodomain-like_sf"/>
</dbReference>
<evidence type="ECO:0000313" key="5">
    <source>
        <dbReference type="Proteomes" id="UP000526233"/>
    </source>
</evidence>
<dbReference type="AlphaFoldDB" id="A0A7Y3T1C5"/>